<keyword evidence="2" id="KW-1185">Reference proteome</keyword>
<reference evidence="2" key="1">
    <citation type="journal article" date="2022" name="Mol. Ecol. Resour.">
        <title>The genomes of chicory, endive, great burdock and yacon provide insights into Asteraceae palaeo-polyploidization history and plant inulin production.</title>
        <authorList>
            <person name="Fan W."/>
            <person name="Wang S."/>
            <person name="Wang H."/>
            <person name="Wang A."/>
            <person name="Jiang F."/>
            <person name="Liu H."/>
            <person name="Zhao H."/>
            <person name="Xu D."/>
            <person name="Zhang Y."/>
        </authorList>
    </citation>
    <scope>NUCLEOTIDE SEQUENCE [LARGE SCALE GENOMIC DNA]</scope>
    <source>
        <strain evidence="2">cv. Niubang</strain>
    </source>
</reference>
<name>A0ACB9ACW7_ARCLA</name>
<organism evidence="1 2">
    <name type="scientific">Arctium lappa</name>
    <name type="common">Greater burdock</name>
    <name type="synonym">Lappa major</name>
    <dbReference type="NCBI Taxonomy" id="4217"/>
    <lineage>
        <taxon>Eukaryota</taxon>
        <taxon>Viridiplantae</taxon>
        <taxon>Streptophyta</taxon>
        <taxon>Embryophyta</taxon>
        <taxon>Tracheophyta</taxon>
        <taxon>Spermatophyta</taxon>
        <taxon>Magnoliopsida</taxon>
        <taxon>eudicotyledons</taxon>
        <taxon>Gunneridae</taxon>
        <taxon>Pentapetalae</taxon>
        <taxon>asterids</taxon>
        <taxon>campanulids</taxon>
        <taxon>Asterales</taxon>
        <taxon>Asteraceae</taxon>
        <taxon>Carduoideae</taxon>
        <taxon>Cardueae</taxon>
        <taxon>Arctiinae</taxon>
        <taxon>Arctium</taxon>
    </lineage>
</organism>
<dbReference type="EMBL" id="CM042054">
    <property type="protein sequence ID" value="KAI3707581.1"/>
    <property type="molecule type" value="Genomic_DNA"/>
</dbReference>
<dbReference type="Proteomes" id="UP001055879">
    <property type="component" value="Linkage Group LG08"/>
</dbReference>
<reference evidence="1 2" key="2">
    <citation type="journal article" date="2022" name="Mol. Ecol. Resour.">
        <title>The genomes of chicory, endive, great burdock and yacon provide insights into Asteraceae paleo-polyploidization history and plant inulin production.</title>
        <authorList>
            <person name="Fan W."/>
            <person name="Wang S."/>
            <person name="Wang H."/>
            <person name="Wang A."/>
            <person name="Jiang F."/>
            <person name="Liu H."/>
            <person name="Zhao H."/>
            <person name="Xu D."/>
            <person name="Zhang Y."/>
        </authorList>
    </citation>
    <scope>NUCLEOTIDE SEQUENCE [LARGE SCALE GENOMIC DNA]</scope>
    <source>
        <strain evidence="2">cv. Niubang</strain>
    </source>
</reference>
<gene>
    <name evidence="1" type="ORF">L6452_26207</name>
</gene>
<comment type="caution">
    <text evidence="1">The sequence shown here is derived from an EMBL/GenBank/DDBJ whole genome shotgun (WGS) entry which is preliminary data.</text>
</comment>
<evidence type="ECO:0000313" key="1">
    <source>
        <dbReference type="EMBL" id="KAI3707581.1"/>
    </source>
</evidence>
<proteinExistence type="predicted"/>
<sequence>MSCVSRNIFLVKGAIDASCSKLMLDKKGYRENEAEGLVTDEPAVSTDALTNCDPVANDVGALGGIFGNYGLVT</sequence>
<evidence type="ECO:0000313" key="2">
    <source>
        <dbReference type="Proteomes" id="UP001055879"/>
    </source>
</evidence>
<accession>A0ACB9ACW7</accession>
<protein>
    <submittedName>
        <fullName evidence="1">Uncharacterized protein</fullName>
    </submittedName>
</protein>